<gene>
    <name evidence="4" type="ORF">JOE68_000708</name>
</gene>
<dbReference type="Proteomes" id="UP001195724">
    <property type="component" value="Unassembled WGS sequence"/>
</dbReference>
<keyword evidence="5" id="KW-1185">Reference proteome</keyword>
<dbReference type="Pfam" id="PF13185">
    <property type="entry name" value="GAF_2"/>
    <property type="match status" value="1"/>
</dbReference>
<name>A0ABS2S3F2_9PSEU</name>
<dbReference type="Pfam" id="PF03861">
    <property type="entry name" value="ANTAR"/>
    <property type="match status" value="1"/>
</dbReference>
<accession>A0ABS2S3F2</accession>
<dbReference type="SUPFAM" id="SSF55781">
    <property type="entry name" value="GAF domain-like"/>
    <property type="match status" value="1"/>
</dbReference>
<dbReference type="Gene3D" id="1.10.10.10">
    <property type="entry name" value="Winged helix-like DNA-binding domain superfamily/Winged helix DNA-binding domain"/>
    <property type="match status" value="1"/>
</dbReference>
<dbReference type="RefSeq" id="WP_307819492.1">
    <property type="nucleotide sequence ID" value="NZ_JAFBCL010000001.1"/>
</dbReference>
<dbReference type="Gene3D" id="3.30.450.40">
    <property type="match status" value="1"/>
</dbReference>
<feature type="domain" description="ANTAR" evidence="3">
    <location>
        <begin position="194"/>
        <end position="248"/>
    </location>
</feature>
<comment type="caution">
    <text evidence="4">The sequence shown here is derived from an EMBL/GenBank/DDBJ whole genome shotgun (WGS) entry which is preliminary data.</text>
</comment>
<dbReference type="InterPro" id="IPR005561">
    <property type="entry name" value="ANTAR"/>
</dbReference>
<keyword evidence="2" id="KW-0804">Transcription</keyword>
<proteinExistence type="predicted"/>
<organism evidence="4 5">
    <name type="scientific">Saccharothrix algeriensis</name>
    <dbReference type="NCBI Taxonomy" id="173560"/>
    <lineage>
        <taxon>Bacteria</taxon>
        <taxon>Bacillati</taxon>
        <taxon>Actinomycetota</taxon>
        <taxon>Actinomycetes</taxon>
        <taxon>Pseudonocardiales</taxon>
        <taxon>Pseudonocardiaceae</taxon>
        <taxon>Saccharothrix</taxon>
    </lineage>
</organism>
<keyword evidence="1" id="KW-0805">Transcription regulation</keyword>
<dbReference type="SMART" id="SM01012">
    <property type="entry name" value="ANTAR"/>
    <property type="match status" value="1"/>
</dbReference>
<evidence type="ECO:0000256" key="1">
    <source>
        <dbReference type="ARBA" id="ARBA00023015"/>
    </source>
</evidence>
<dbReference type="InterPro" id="IPR029016">
    <property type="entry name" value="GAF-like_dom_sf"/>
</dbReference>
<sequence length="259" mass="27592">MREATEGGEHGGRLVLVGSHLRRRGRVLDGQRRERLARAVAGSTASPGRAGWAQALCEVCVRVLTGVDAAAMTLRTRSRAQELLGASERWAAVLEELQYTAGEGPGVAAFTTGEPVLVADLSARRERWPGFADLAEGEGLAAACAFPLQLGGIRLGTLTLYRRRPGGLPPDVVTDAAVLADLTVLALLDHGRAGTGGLRVEVSYQDVNIATGMLSAQLRISLEDSFARLRAHAFASRRSVLDVARDVLARRLPLDRLAD</sequence>
<evidence type="ECO:0000259" key="3">
    <source>
        <dbReference type="SMART" id="SM01012"/>
    </source>
</evidence>
<reference evidence="4 5" key="1">
    <citation type="submission" date="2021-01" db="EMBL/GenBank/DDBJ databases">
        <title>Sequencing the genomes of 1000 actinobacteria strains.</title>
        <authorList>
            <person name="Klenk H.-P."/>
        </authorList>
    </citation>
    <scope>NUCLEOTIDE SEQUENCE [LARGE SCALE GENOMIC DNA]</scope>
    <source>
        <strain evidence="4 5">DSM 44581</strain>
    </source>
</reference>
<dbReference type="InterPro" id="IPR036388">
    <property type="entry name" value="WH-like_DNA-bd_sf"/>
</dbReference>
<dbReference type="InterPro" id="IPR003018">
    <property type="entry name" value="GAF"/>
</dbReference>
<protein>
    <recommendedName>
        <fullName evidence="3">ANTAR domain-containing protein</fullName>
    </recommendedName>
</protein>
<dbReference type="EMBL" id="JAFBCL010000001">
    <property type="protein sequence ID" value="MBM7809843.1"/>
    <property type="molecule type" value="Genomic_DNA"/>
</dbReference>
<evidence type="ECO:0000313" key="5">
    <source>
        <dbReference type="Proteomes" id="UP001195724"/>
    </source>
</evidence>
<evidence type="ECO:0000256" key="2">
    <source>
        <dbReference type="ARBA" id="ARBA00023163"/>
    </source>
</evidence>
<evidence type="ECO:0000313" key="4">
    <source>
        <dbReference type="EMBL" id="MBM7809843.1"/>
    </source>
</evidence>